<feature type="region of interest" description="Disordered" evidence="1">
    <location>
        <begin position="214"/>
        <end position="405"/>
    </location>
</feature>
<sequence>MKRTTPIIATAITTLALVIGGTGCTSNATAAPTCDSATKSYQTALTAYHDAADTATATLDKARATEGFTLDNNEDAKALTATLEETKADSVPACQGKDDAATIDQHAATLKSATTNLNTSTSALIADLDETVLAAAKDRNSEAAQALTTALDAANTLHDSSADKVADNATRDQLRARIDEAQKTLNATVDTNDPAALDEHTAALHNQLKALNEQKGAVEASQQTKANAQNAQPKSNNSKASSNTNDDASKKATSDSKHSSSTKSTSQKSSSDSKQDSSKKTSSKKSTSDSTKSKSSSKKPSSDSKKSSSKKQSSSKTSKSDSKKSSSKKQSGTKKSTPKKSSGKKKDAPKKSKKPSKGGDSNTTPGFKTPKFEDNYDDRGAPPGCHKDSFGNIYGRDCTGNEIWP</sequence>
<feature type="compositionally biased region" description="Low complexity" evidence="1">
    <location>
        <begin position="234"/>
        <end position="246"/>
    </location>
</feature>
<evidence type="ECO:0000313" key="4">
    <source>
        <dbReference type="Proteomes" id="UP000030182"/>
    </source>
</evidence>
<name>A0ABR4SK67_9MICO</name>
<feature type="signal peptide" evidence="2">
    <location>
        <begin position="1"/>
        <end position="30"/>
    </location>
</feature>
<organism evidence="3 4">
    <name type="scientific">Dermabacter hominis 1368</name>
    <dbReference type="NCBI Taxonomy" id="1450519"/>
    <lineage>
        <taxon>Bacteria</taxon>
        <taxon>Bacillati</taxon>
        <taxon>Actinomycetota</taxon>
        <taxon>Actinomycetes</taxon>
        <taxon>Micrococcales</taxon>
        <taxon>Dermabacteraceae</taxon>
        <taxon>Dermabacter</taxon>
    </lineage>
</organism>
<dbReference type="EMBL" id="JDRS01000006">
    <property type="protein sequence ID" value="KDS93591.1"/>
    <property type="molecule type" value="Genomic_DNA"/>
</dbReference>
<dbReference type="PROSITE" id="PS51257">
    <property type="entry name" value="PROKAR_LIPOPROTEIN"/>
    <property type="match status" value="1"/>
</dbReference>
<evidence type="ECO:0000256" key="2">
    <source>
        <dbReference type="SAM" id="SignalP"/>
    </source>
</evidence>
<keyword evidence="2" id="KW-0732">Signal</keyword>
<feature type="compositionally biased region" description="Low complexity" evidence="1">
    <location>
        <begin position="284"/>
        <end position="294"/>
    </location>
</feature>
<gene>
    <name evidence="3" type="ORF">DHOM_05100</name>
</gene>
<proteinExistence type="predicted"/>
<feature type="compositionally biased region" description="Basic and acidic residues" evidence="1">
    <location>
        <begin position="370"/>
        <end position="389"/>
    </location>
</feature>
<feature type="compositionally biased region" description="Low complexity" evidence="1">
    <location>
        <begin position="259"/>
        <end position="270"/>
    </location>
</feature>
<evidence type="ECO:0008006" key="5">
    <source>
        <dbReference type="Google" id="ProtNLM"/>
    </source>
</evidence>
<comment type="caution">
    <text evidence="3">The sequence shown here is derived from an EMBL/GenBank/DDBJ whole genome shotgun (WGS) entry which is preliminary data.</text>
</comment>
<accession>A0ABR4SK67</accession>
<protein>
    <recommendedName>
        <fullName evidence="5">Colicin transporter</fullName>
    </recommendedName>
</protein>
<feature type="compositionally biased region" description="Polar residues" evidence="1">
    <location>
        <begin position="220"/>
        <end position="233"/>
    </location>
</feature>
<dbReference type="Proteomes" id="UP000030182">
    <property type="component" value="Unassembled WGS sequence"/>
</dbReference>
<feature type="compositionally biased region" description="Basic and acidic residues" evidence="1">
    <location>
        <begin position="247"/>
        <end position="258"/>
    </location>
</feature>
<evidence type="ECO:0000256" key="1">
    <source>
        <dbReference type="SAM" id="MobiDB-lite"/>
    </source>
</evidence>
<feature type="chain" id="PRO_5046500199" description="Colicin transporter" evidence="2">
    <location>
        <begin position="31"/>
        <end position="405"/>
    </location>
</feature>
<reference evidence="3 4" key="1">
    <citation type="submission" date="2014-01" db="EMBL/GenBank/DDBJ databases">
        <title>Draft genome sequence of the multidrug-resistant clinical isolate Dermabacter hominis 1368.</title>
        <authorList>
            <person name="Albersmeier A."/>
            <person name="Bomholt C."/>
            <person name="Glaub A."/>
            <person name="Ruckert C."/>
            <person name="Soriano F."/>
            <person name="Fernandez-Natal I."/>
            <person name="Tauch A."/>
        </authorList>
    </citation>
    <scope>NUCLEOTIDE SEQUENCE [LARGE SCALE GENOMIC DNA]</scope>
    <source>
        <strain evidence="3 4">1368</strain>
    </source>
</reference>
<evidence type="ECO:0000313" key="3">
    <source>
        <dbReference type="EMBL" id="KDS93591.1"/>
    </source>
</evidence>
<dbReference type="RefSeq" id="WP_034373820.1">
    <property type="nucleotide sequence ID" value="NZ_KN323183.1"/>
</dbReference>
<keyword evidence="4" id="KW-1185">Reference proteome</keyword>